<keyword evidence="1" id="KW-0472">Membrane</keyword>
<dbReference type="RefSeq" id="WP_262913009.1">
    <property type="nucleotide sequence ID" value="NZ_CBCSGE010000001.1"/>
</dbReference>
<evidence type="ECO:0008006" key="4">
    <source>
        <dbReference type="Google" id="ProtNLM"/>
    </source>
</evidence>
<feature type="transmembrane region" description="Helical" evidence="1">
    <location>
        <begin position="12"/>
        <end position="34"/>
    </location>
</feature>
<name>A0ABV5GTY3_9FLAO</name>
<organism evidence="2 3">
    <name type="scientific">Flavobacterium jumunjinense</name>
    <dbReference type="NCBI Taxonomy" id="998845"/>
    <lineage>
        <taxon>Bacteria</taxon>
        <taxon>Pseudomonadati</taxon>
        <taxon>Bacteroidota</taxon>
        <taxon>Flavobacteriia</taxon>
        <taxon>Flavobacteriales</taxon>
        <taxon>Flavobacteriaceae</taxon>
        <taxon>Flavobacterium</taxon>
    </lineage>
</organism>
<dbReference type="Proteomes" id="UP001589607">
    <property type="component" value="Unassembled WGS sequence"/>
</dbReference>
<proteinExistence type="predicted"/>
<sequence>MKHNEEFKAVKKIIVILVVVAFLMLLIAFLTGFVSGYREALGG</sequence>
<comment type="caution">
    <text evidence="2">The sequence shown here is derived from an EMBL/GenBank/DDBJ whole genome shotgun (WGS) entry which is preliminary data.</text>
</comment>
<evidence type="ECO:0000313" key="2">
    <source>
        <dbReference type="EMBL" id="MFB9098699.1"/>
    </source>
</evidence>
<dbReference type="EMBL" id="JBHMEY010000094">
    <property type="protein sequence ID" value="MFB9098699.1"/>
    <property type="molecule type" value="Genomic_DNA"/>
</dbReference>
<evidence type="ECO:0000256" key="1">
    <source>
        <dbReference type="SAM" id="Phobius"/>
    </source>
</evidence>
<keyword evidence="3" id="KW-1185">Reference proteome</keyword>
<accession>A0ABV5GTY3</accession>
<protein>
    <recommendedName>
        <fullName evidence="4">DUF4044 domain-containing protein</fullName>
    </recommendedName>
</protein>
<keyword evidence="1" id="KW-1133">Transmembrane helix</keyword>
<reference evidence="2 3" key="1">
    <citation type="submission" date="2024-09" db="EMBL/GenBank/DDBJ databases">
        <authorList>
            <person name="Sun Q."/>
            <person name="Mori K."/>
        </authorList>
    </citation>
    <scope>NUCLEOTIDE SEQUENCE [LARGE SCALE GENOMIC DNA]</scope>
    <source>
        <strain evidence="2 3">CECT 7955</strain>
    </source>
</reference>
<evidence type="ECO:0000313" key="3">
    <source>
        <dbReference type="Proteomes" id="UP001589607"/>
    </source>
</evidence>
<keyword evidence="1" id="KW-0812">Transmembrane</keyword>
<gene>
    <name evidence="2" type="ORF">ACFFVF_19505</name>
</gene>